<gene>
    <name evidence="2" type="ORF">A8F95_00805</name>
</gene>
<keyword evidence="3" id="KW-1185">Reference proteome</keyword>
<reference evidence="3" key="1">
    <citation type="submission" date="2016-05" db="EMBL/GenBank/DDBJ databases">
        <authorList>
            <person name="Liu B."/>
            <person name="Wang J."/>
            <person name="Zhu Y."/>
            <person name="Liu G."/>
            <person name="Chen Q."/>
            <person name="Chen Z."/>
            <person name="Lan J."/>
            <person name="Che J."/>
            <person name="Ge C."/>
            <person name="Shi H."/>
            <person name="Pan Z."/>
            <person name="Liu X."/>
        </authorList>
    </citation>
    <scope>NUCLEOTIDE SEQUENCE [LARGE SCALE GENOMIC DNA]</scope>
    <source>
        <strain evidence="3">FJAT-27215</strain>
    </source>
</reference>
<evidence type="ECO:0000313" key="2">
    <source>
        <dbReference type="EMBL" id="OCA92298.1"/>
    </source>
</evidence>
<evidence type="ECO:0000256" key="1">
    <source>
        <dbReference type="SAM" id="MobiDB-lite"/>
    </source>
</evidence>
<comment type="caution">
    <text evidence="2">The sequence shown here is derived from an EMBL/GenBank/DDBJ whole genome shotgun (WGS) entry which is preliminary data.</text>
</comment>
<sequence>MPRERANIQTNNGDPHFDGRYEGIIADPEGTSQIGVRVDGKQTESPYEVTKLKEDPEMDRFKRFFDGKK</sequence>
<organism evidence="2 3">
    <name type="scientific">Pseudobacillus wudalianchiensis</name>
    <dbReference type="NCBI Taxonomy" id="1743143"/>
    <lineage>
        <taxon>Bacteria</taxon>
        <taxon>Bacillati</taxon>
        <taxon>Bacillota</taxon>
        <taxon>Bacilli</taxon>
        <taxon>Bacillales</taxon>
        <taxon>Bacillaceae</taxon>
        <taxon>Pseudobacillus</taxon>
    </lineage>
</organism>
<dbReference type="AlphaFoldDB" id="A0A1B9B887"/>
<name>A0A1B9B887_9BACI</name>
<dbReference type="RefSeq" id="WP_065408817.1">
    <property type="nucleotide sequence ID" value="NZ_MAYT01000001.1"/>
</dbReference>
<feature type="region of interest" description="Disordered" evidence="1">
    <location>
        <begin position="1"/>
        <end position="22"/>
    </location>
</feature>
<protein>
    <submittedName>
        <fullName evidence="2">Uncharacterized protein</fullName>
    </submittedName>
</protein>
<evidence type="ECO:0000313" key="3">
    <source>
        <dbReference type="Proteomes" id="UP000092578"/>
    </source>
</evidence>
<accession>A0A1B9B887</accession>
<proteinExistence type="predicted"/>
<dbReference type="Proteomes" id="UP000092578">
    <property type="component" value="Unassembled WGS sequence"/>
</dbReference>
<dbReference type="EMBL" id="MAYT01000001">
    <property type="protein sequence ID" value="OCA92298.1"/>
    <property type="molecule type" value="Genomic_DNA"/>
</dbReference>